<gene>
    <name evidence="2" type="ORF">CPELLU_LOCUS3229</name>
</gene>
<proteinExistence type="predicted"/>
<dbReference type="Proteomes" id="UP000789759">
    <property type="component" value="Unassembled WGS sequence"/>
</dbReference>
<evidence type="ECO:0000313" key="3">
    <source>
        <dbReference type="Proteomes" id="UP000789759"/>
    </source>
</evidence>
<organism evidence="2 3">
    <name type="scientific">Cetraspora pellucida</name>
    <dbReference type="NCBI Taxonomy" id="1433469"/>
    <lineage>
        <taxon>Eukaryota</taxon>
        <taxon>Fungi</taxon>
        <taxon>Fungi incertae sedis</taxon>
        <taxon>Mucoromycota</taxon>
        <taxon>Glomeromycotina</taxon>
        <taxon>Glomeromycetes</taxon>
        <taxon>Diversisporales</taxon>
        <taxon>Gigasporaceae</taxon>
        <taxon>Cetraspora</taxon>
    </lineage>
</organism>
<name>A0A9N9A4G8_9GLOM</name>
<dbReference type="AlphaFoldDB" id="A0A9N9A4G8"/>
<evidence type="ECO:0000313" key="2">
    <source>
        <dbReference type="EMBL" id="CAG8517675.1"/>
    </source>
</evidence>
<feature type="domain" description="MULE transposase" evidence="1">
    <location>
        <begin position="78"/>
        <end position="177"/>
    </location>
</feature>
<evidence type="ECO:0000259" key="1">
    <source>
        <dbReference type="Pfam" id="PF10551"/>
    </source>
</evidence>
<dbReference type="EMBL" id="CAJVQA010001527">
    <property type="protein sequence ID" value="CAG8517675.1"/>
    <property type="molecule type" value="Genomic_DNA"/>
</dbReference>
<dbReference type="Pfam" id="PF10551">
    <property type="entry name" value="MULE"/>
    <property type="match status" value="1"/>
</dbReference>
<dbReference type="OrthoDB" id="2422867at2759"/>
<keyword evidence="3" id="KW-1185">Reference proteome</keyword>
<protein>
    <submittedName>
        <fullName evidence="2">8547_t:CDS:1</fullName>
    </submittedName>
</protein>
<comment type="caution">
    <text evidence="2">The sequence shown here is derived from an EMBL/GenBank/DDBJ whole genome shotgun (WGS) entry which is preliminary data.</text>
</comment>
<reference evidence="2" key="1">
    <citation type="submission" date="2021-06" db="EMBL/GenBank/DDBJ databases">
        <authorList>
            <person name="Kallberg Y."/>
            <person name="Tangrot J."/>
            <person name="Rosling A."/>
        </authorList>
    </citation>
    <scope>NUCLEOTIDE SEQUENCE</scope>
    <source>
        <strain evidence="2">FL966</strain>
    </source>
</reference>
<sequence>MLKAGSKPSMVYEAIRSKDGTPTATRKDISNLSTQINFLEETMSIAVLINSMEERGRIKHLFFCYKESIKNTKCFSEVILIDATYKTNVYKLLFVNFVGISNLGINRLHTFGITGAWILDESEKSYVWIIEHLASLIFSDIFPSVFVTDNDLVLIGALGKIFPKSEHLLCTWHIMNNFKKNLKKHFSDISFDEVVKIIDNFIYSRDYDALNATIITYKKLALSSSNE</sequence>
<accession>A0A9N9A4G8</accession>
<feature type="non-terminal residue" evidence="2">
    <location>
        <position position="227"/>
    </location>
</feature>
<dbReference type="PANTHER" id="PTHR47718">
    <property type="entry name" value="OS01G0519700 PROTEIN"/>
    <property type="match status" value="1"/>
</dbReference>
<dbReference type="PANTHER" id="PTHR47718:SF3">
    <property type="entry name" value="PROTEIN FAR1-RELATED SEQUENCE 5-LIKE"/>
    <property type="match status" value="1"/>
</dbReference>
<dbReference type="InterPro" id="IPR018289">
    <property type="entry name" value="MULE_transposase_dom"/>
</dbReference>